<dbReference type="AlphaFoldDB" id="A0AAD4KK04"/>
<keyword evidence="7 17" id="KW-0812">Transmembrane</keyword>
<evidence type="ECO:0000256" key="6">
    <source>
        <dbReference type="ARBA" id="ARBA00022670"/>
    </source>
</evidence>
<evidence type="ECO:0000256" key="4">
    <source>
        <dbReference type="ARBA" id="ARBA00010918"/>
    </source>
</evidence>
<feature type="domain" description="Vacuolar membrane protease C-terminal" evidence="19">
    <location>
        <begin position="752"/>
        <end position="963"/>
    </location>
</feature>
<dbReference type="GO" id="GO:0005774">
    <property type="term" value="C:vacuolar membrane"/>
    <property type="evidence" value="ECO:0007669"/>
    <property type="project" value="UniProtKB-SubCell"/>
</dbReference>
<sequence>MAAKQWNPLAFNRWPVTVIVTVVYLAILIPILVIEHVLPSAPTSTLDGLDIHEAWLDLQHLTSGFHPYNAHQNDEVRSWLLTRIDEILQENRGLSAADKEAGLDQYKPDVFVFDDNVSNLTVYQSYMGVYFEGTNVMVYIRGRDDDKRNWWETPGLSPSGKGGVLVNAHYDSVSTGYGATDDGIGVISGLQLVKYFTTPGHEPSRGLVVLFNNGEEDFLNGARVYSQHPISKFAHTFLNLEGAGAGGRATLFRASDTQVARAYKKSPYPFGSVLSDTGFKTNLIRSQTDYIVFEGDLGLRGLDVAFMEPRARYHTNQDDAKHTSLQSLWHMLSAAVATTEDLVSDSSDDFEGKPQGPGKVASGSGSESVWFDLFGTTFVVFELHTLFALSVTLLIVGPLTLLITSIVLANQDRMYLFAISIPVDDGFESVPLRGWRGVFRFPFISVTATAGAVALAYLFAKVNPLIVHSSEYAVWSTVVSAWVFIAWFLSRIANFARPSALHRIYMLTWLSLVTWVLLVVATVYENRDGIAGGYFVLFYTFGTFLATWISYLELFALPKKAEFANQFGGQTSRRASSGGSRLMTPSADSMGQHEEEEEPSESTSLLRGRRTTFANYTRAENNDDGDAIHSETGREEPEVQNTNVYGYEQAWSAKLPTWTWVIQFLLTAPIVIILVGQLGLLITSATHQTGQDGSSSLTVYLLIAVSTTLLFIPTLPFLHRFTYHIPTFLFLLFVATLIYNLVAFPFSAENRVKLFFVQEVDLDTGVNQVSLTGIPPFVSDAVALIPSANGQNATCAWKTDRLRCSWEGLAPHVLLNSRSEEPPLQEWVQYKTKRLESVPNSNNRRGQVQISGLDSRGCVLNFDTPIKAFHVAGSAIDEVRYPINIPPEGTSEIRLWSRKWENNFVVDVEWKPETDADDEKLTGTATCTWSDANTPGLIPALDEIIQYSPDWVAVTKLESGLVKGSRKFTI</sequence>
<organism evidence="21 22">
    <name type="scientific">Talaromyces proteolyticus</name>
    <dbReference type="NCBI Taxonomy" id="1131652"/>
    <lineage>
        <taxon>Eukaryota</taxon>
        <taxon>Fungi</taxon>
        <taxon>Dikarya</taxon>
        <taxon>Ascomycota</taxon>
        <taxon>Pezizomycotina</taxon>
        <taxon>Eurotiomycetes</taxon>
        <taxon>Eurotiomycetidae</taxon>
        <taxon>Eurotiales</taxon>
        <taxon>Trichocomaceae</taxon>
        <taxon>Talaromyces</taxon>
        <taxon>Talaromyces sect. Bacilispori</taxon>
    </lineage>
</organism>
<dbReference type="GO" id="GO:0006508">
    <property type="term" value="P:proteolysis"/>
    <property type="evidence" value="ECO:0007669"/>
    <property type="project" value="UniProtKB-KW"/>
</dbReference>
<dbReference type="FunFam" id="3.40.630.10:FF:000057">
    <property type="entry name" value="Vacuolar membrane protease"/>
    <property type="match status" value="1"/>
</dbReference>
<dbReference type="RefSeq" id="XP_046068661.1">
    <property type="nucleotide sequence ID" value="XM_046211756.1"/>
</dbReference>
<dbReference type="InterPro" id="IPR053976">
    <property type="entry name" value="PFF1_TM"/>
</dbReference>
<keyword evidence="22" id="KW-1185">Reference proteome</keyword>
<evidence type="ECO:0000256" key="10">
    <source>
        <dbReference type="ARBA" id="ARBA00022833"/>
    </source>
</evidence>
<evidence type="ECO:0000313" key="21">
    <source>
        <dbReference type="EMBL" id="KAH8692788.1"/>
    </source>
</evidence>
<gene>
    <name evidence="21" type="ORF">BGW36DRAFT_302149</name>
</gene>
<evidence type="ECO:0000256" key="16">
    <source>
        <dbReference type="SAM" id="MobiDB-lite"/>
    </source>
</evidence>
<proteinExistence type="inferred from homology"/>
<evidence type="ECO:0000256" key="13">
    <source>
        <dbReference type="ARBA" id="ARBA00023136"/>
    </source>
</evidence>
<keyword evidence="11 17" id="KW-1133">Transmembrane helix</keyword>
<feature type="transmembrane region" description="Helical" evidence="17">
    <location>
        <begin position="664"/>
        <end position="685"/>
    </location>
</feature>
<evidence type="ECO:0000313" key="22">
    <source>
        <dbReference type="Proteomes" id="UP001201262"/>
    </source>
</evidence>
<dbReference type="InterPro" id="IPR045175">
    <property type="entry name" value="M28_fam"/>
</dbReference>
<comment type="caution">
    <text evidence="21">The sequence shown here is derived from an EMBL/GenBank/DDBJ whole genome shotgun (WGS) entry which is preliminary data.</text>
</comment>
<feature type="region of interest" description="Disordered" evidence="16">
    <location>
        <begin position="570"/>
        <end position="606"/>
    </location>
</feature>
<dbReference type="PANTHER" id="PTHR12147">
    <property type="entry name" value="METALLOPEPTIDASE M28 FAMILY MEMBER"/>
    <property type="match status" value="1"/>
</dbReference>
<feature type="transmembrane region" description="Helical" evidence="17">
    <location>
        <begin position="472"/>
        <end position="492"/>
    </location>
</feature>
<dbReference type="InterPro" id="IPR053975">
    <property type="entry name" value="PFF1_C"/>
</dbReference>
<evidence type="ECO:0000259" key="20">
    <source>
        <dbReference type="Pfam" id="PF22251"/>
    </source>
</evidence>
<feature type="compositionally biased region" description="Basic and acidic residues" evidence="16">
    <location>
        <begin position="626"/>
        <end position="637"/>
    </location>
</feature>
<reference evidence="21" key="1">
    <citation type="submission" date="2021-12" db="EMBL/GenBank/DDBJ databases">
        <title>Convergent genome expansion in fungi linked to evolution of root-endophyte symbiosis.</title>
        <authorList>
            <consortium name="DOE Joint Genome Institute"/>
            <person name="Ke Y.-H."/>
            <person name="Bonito G."/>
            <person name="Liao H.-L."/>
            <person name="Looney B."/>
            <person name="Rojas-Flechas A."/>
            <person name="Nash J."/>
            <person name="Hameed K."/>
            <person name="Schadt C."/>
            <person name="Martin F."/>
            <person name="Crous P.W."/>
            <person name="Miettinen O."/>
            <person name="Magnuson J.K."/>
            <person name="Labbe J."/>
            <person name="Jacobson D."/>
            <person name="Doktycz M.J."/>
            <person name="Veneault-Fourrey C."/>
            <person name="Kuo A."/>
            <person name="Mondo S."/>
            <person name="Calhoun S."/>
            <person name="Riley R."/>
            <person name="Ohm R."/>
            <person name="LaButti K."/>
            <person name="Andreopoulos B."/>
            <person name="Pangilinan J."/>
            <person name="Nolan M."/>
            <person name="Tritt A."/>
            <person name="Clum A."/>
            <person name="Lipzen A."/>
            <person name="Daum C."/>
            <person name="Barry K."/>
            <person name="Grigoriev I.V."/>
            <person name="Vilgalys R."/>
        </authorList>
    </citation>
    <scope>NUCLEOTIDE SEQUENCE</scope>
    <source>
        <strain evidence="21">PMI_201</strain>
    </source>
</reference>
<name>A0AAD4KK04_9EURO</name>
<feature type="transmembrane region" description="Helical" evidence="17">
    <location>
        <begin position="697"/>
        <end position="718"/>
    </location>
</feature>
<keyword evidence="8 15" id="KW-0479">Metal-binding</keyword>
<keyword evidence="12 21" id="KW-0482">Metalloprotease</keyword>
<accession>A0AAD4KK04</accession>
<evidence type="ECO:0000259" key="18">
    <source>
        <dbReference type="Pfam" id="PF04389"/>
    </source>
</evidence>
<evidence type="ECO:0000256" key="2">
    <source>
        <dbReference type="ARBA" id="ARBA00003273"/>
    </source>
</evidence>
<comment type="similarity">
    <text evidence="4 15">Belongs to the peptidase M28 family.</text>
</comment>
<feature type="domain" description="Vacuolar membrane protease transmembrane" evidence="20">
    <location>
        <begin position="439"/>
        <end position="725"/>
    </location>
</feature>
<comment type="cofactor">
    <cofactor evidence="1">
        <name>Zn(2+)</name>
        <dbReference type="ChEBI" id="CHEBI:29105"/>
    </cofactor>
</comment>
<feature type="region of interest" description="Disordered" evidence="16">
    <location>
        <begin position="345"/>
        <end position="365"/>
    </location>
</feature>
<keyword evidence="13 17" id="KW-0472">Membrane</keyword>
<dbReference type="Pfam" id="PF22251">
    <property type="entry name" value="PFF1_TM"/>
    <property type="match status" value="1"/>
</dbReference>
<keyword evidence="14" id="KW-0325">Glycoprotein</keyword>
<feature type="transmembrane region" description="Helical" evidence="17">
    <location>
        <begin position="725"/>
        <end position="746"/>
    </location>
</feature>
<dbReference type="InterPro" id="IPR007484">
    <property type="entry name" value="Peptidase_M28"/>
</dbReference>
<evidence type="ECO:0000256" key="12">
    <source>
        <dbReference type="ARBA" id="ARBA00023049"/>
    </source>
</evidence>
<feature type="transmembrane region" description="Helical" evidence="17">
    <location>
        <begin position="441"/>
        <end position="460"/>
    </location>
</feature>
<dbReference type="EC" id="3.4.-.-" evidence="15"/>
<dbReference type="EMBL" id="JAJTJA010000010">
    <property type="protein sequence ID" value="KAH8692788.1"/>
    <property type="molecule type" value="Genomic_DNA"/>
</dbReference>
<feature type="domain" description="Peptidase M28" evidence="18">
    <location>
        <begin position="161"/>
        <end position="337"/>
    </location>
</feature>
<keyword evidence="9 15" id="KW-0378">Hydrolase</keyword>
<dbReference type="GeneID" id="70242043"/>
<feature type="compositionally biased region" description="Polar residues" evidence="16">
    <location>
        <begin position="570"/>
        <end position="579"/>
    </location>
</feature>
<evidence type="ECO:0000256" key="9">
    <source>
        <dbReference type="ARBA" id="ARBA00022801"/>
    </source>
</evidence>
<feature type="region of interest" description="Disordered" evidence="16">
    <location>
        <begin position="619"/>
        <end position="641"/>
    </location>
</feature>
<protein>
    <recommendedName>
        <fullName evidence="15">Peptide hydrolase</fullName>
        <ecNumber evidence="15">3.4.-.-</ecNumber>
    </recommendedName>
</protein>
<feature type="transmembrane region" description="Helical" evidence="17">
    <location>
        <begin position="530"/>
        <end position="551"/>
    </location>
</feature>
<dbReference type="Proteomes" id="UP001201262">
    <property type="component" value="Unassembled WGS sequence"/>
</dbReference>
<comment type="subcellular location">
    <subcellularLocation>
        <location evidence="3">Vacuole membrane</location>
        <topology evidence="3">Multi-pass membrane protein</topology>
    </subcellularLocation>
</comment>
<dbReference type="PANTHER" id="PTHR12147:SF58">
    <property type="entry name" value="VACUOLAR MEMBRANE PROTEASE"/>
    <property type="match status" value="1"/>
</dbReference>
<dbReference type="GO" id="GO:0008235">
    <property type="term" value="F:metalloexopeptidase activity"/>
    <property type="evidence" value="ECO:0007669"/>
    <property type="project" value="InterPro"/>
</dbReference>
<keyword evidence="6 15" id="KW-0645">Protease</keyword>
<evidence type="ECO:0000256" key="8">
    <source>
        <dbReference type="ARBA" id="ARBA00022723"/>
    </source>
</evidence>
<evidence type="ECO:0000256" key="7">
    <source>
        <dbReference type="ARBA" id="ARBA00022692"/>
    </source>
</evidence>
<dbReference type="GO" id="GO:0046872">
    <property type="term" value="F:metal ion binding"/>
    <property type="evidence" value="ECO:0007669"/>
    <property type="project" value="UniProtKB-KW"/>
</dbReference>
<dbReference type="CDD" id="cd03875">
    <property type="entry name" value="M28_Fxna_like"/>
    <property type="match status" value="1"/>
</dbReference>
<keyword evidence="10 15" id="KW-0862">Zinc</keyword>
<feature type="transmembrane region" description="Helical" evidence="17">
    <location>
        <begin position="12"/>
        <end position="34"/>
    </location>
</feature>
<dbReference type="Gene3D" id="3.40.630.10">
    <property type="entry name" value="Zn peptidases"/>
    <property type="match status" value="1"/>
</dbReference>
<evidence type="ECO:0000256" key="17">
    <source>
        <dbReference type="SAM" id="Phobius"/>
    </source>
</evidence>
<dbReference type="SUPFAM" id="SSF53187">
    <property type="entry name" value="Zn-dependent exopeptidases"/>
    <property type="match status" value="1"/>
</dbReference>
<feature type="transmembrane region" description="Helical" evidence="17">
    <location>
        <begin position="386"/>
        <end position="409"/>
    </location>
</feature>
<evidence type="ECO:0000256" key="3">
    <source>
        <dbReference type="ARBA" id="ARBA00004128"/>
    </source>
</evidence>
<dbReference type="InterPro" id="IPR048024">
    <property type="entry name" value="Fxna-like_M28_dom"/>
</dbReference>
<evidence type="ECO:0000259" key="19">
    <source>
        <dbReference type="Pfam" id="PF22250"/>
    </source>
</evidence>
<comment type="function">
    <text evidence="2">May be involved in vacuolar sorting and osmoregulation.</text>
</comment>
<evidence type="ECO:0000256" key="11">
    <source>
        <dbReference type="ARBA" id="ARBA00022989"/>
    </source>
</evidence>
<dbReference type="Pfam" id="PF04389">
    <property type="entry name" value="Peptidase_M28"/>
    <property type="match status" value="1"/>
</dbReference>
<evidence type="ECO:0000256" key="14">
    <source>
        <dbReference type="ARBA" id="ARBA00023180"/>
    </source>
</evidence>
<feature type="transmembrane region" description="Helical" evidence="17">
    <location>
        <begin position="504"/>
        <end position="524"/>
    </location>
</feature>
<evidence type="ECO:0000256" key="5">
    <source>
        <dbReference type="ARBA" id="ARBA00022554"/>
    </source>
</evidence>
<evidence type="ECO:0000256" key="1">
    <source>
        <dbReference type="ARBA" id="ARBA00001947"/>
    </source>
</evidence>
<dbReference type="Pfam" id="PF22250">
    <property type="entry name" value="PFF1_C"/>
    <property type="match status" value="1"/>
</dbReference>
<evidence type="ECO:0000256" key="15">
    <source>
        <dbReference type="RuleBase" id="RU361240"/>
    </source>
</evidence>
<keyword evidence="5" id="KW-0926">Vacuole</keyword>